<dbReference type="EMBL" id="AFFO01000016">
    <property type="protein sequence ID" value="EGJ36253.1"/>
    <property type="molecule type" value="Genomic_DNA"/>
</dbReference>
<dbReference type="Proteomes" id="UP000006459">
    <property type="component" value="Unassembled WGS sequence"/>
</dbReference>
<gene>
    <name evidence="1" type="ORF">HMPREF9380_2140</name>
</gene>
<sequence length="62" mass="7172">MKDADKSVLCVNGPTLFVHMVKNTIRDVNLHIMKSDVLVSVPIKFLFSDFEQNSFVRQRIHI</sequence>
<protein>
    <submittedName>
        <fullName evidence="1">Uncharacterized protein</fullName>
    </submittedName>
</protein>
<dbReference type="HOGENOM" id="CLU_2902490_0_0_9"/>
<dbReference type="AlphaFoldDB" id="F3V050"/>
<reference evidence="1 2" key="1">
    <citation type="submission" date="2011-03" db="EMBL/GenBank/DDBJ databases">
        <authorList>
            <person name="Muzny D."/>
            <person name="Qin X."/>
            <person name="Deng J."/>
            <person name="Jiang H."/>
            <person name="Liu Y."/>
            <person name="Qu J."/>
            <person name="Song X.-Z."/>
            <person name="Zhang L."/>
            <person name="Thornton R."/>
            <person name="Coyle M."/>
            <person name="Francisco L."/>
            <person name="Jackson L."/>
            <person name="Javaid M."/>
            <person name="Korchina V."/>
            <person name="Kovar C."/>
            <person name="Mata R."/>
            <person name="Mathew T."/>
            <person name="Ngo R."/>
            <person name="Nguyen L."/>
            <person name="Nguyen N."/>
            <person name="Okwuonu G."/>
            <person name="Ongeri F."/>
            <person name="Pham C."/>
            <person name="Simmons D."/>
            <person name="Wilczek-Boney K."/>
            <person name="Hale W."/>
            <person name="Jakkamsetti A."/>
            <person name="Pham P."/>
            <person name="Ruth R."/>
            <person name="San Lucas F."/>
            <person name="Warren J."/>
            <person name="Zhang J."/>
            <person name="Zhao Z."/>
            <person name="Zhou C."/>
            <person name="Zhu D."/>
            <person name="Lee S."/>
            <person name="Bess C."/>
            <person name="Blankenburg K."/>
            <person name="Forbes L."/>
            <person name="Fu Q."/>
            <person name="Gubbala S."/>
            <person name="Hirani K."/>
            <person name="Jayaseelan J.C."/>
            <person name="Lara F."/>
            <person name="Munidasa M."/>
            <person name="Palculict T."/>
            <person name="Patil S."/>
            <person name="Pu L.-L."/>
            <person name="Saada N."/>
            <person name="Tang L."/>
            <person name="Weissenberger G."/>
            <person name="Zhu Y."/>
            <person name="Hemphill L."/>
            <person name="Shang Y."/>
            <person name="Youmans B."/>
            <person name="Ayvaz T."/>
            <person name="Ross M."/>
            <person name="Santibanez J."/>
            <person name="Aqrawi P."/>
            <person name="Gross S."/>
            <person name="Joshi V."/>
            <person name="Fowler G."/>
            <person name="Nazareth L."/>
            <person name="Reid J."/>
            <person name="Worley K."/>
            <person name="Petrosino J."/>
            <person name="Highlander S."/>
            <person name="Gibbs R."/>
        </authorList>
    </citation>
    <scope>NUCLEOTIDE SEQUENCE [LARGE SCALE GENOMIC DNA]</scope>
    <source>
        <strain evidence="1 2">SK49</strain>
    </source>
</reference>
<organism evidence="1 2">
    <name type="scientific">Streptococcus sanguinis SK49</name>
    <dbReference type="NCBI Taxonomy" id="888808"/>
    <lineage>
        <taxon>Bacteria</taxon>
        <taxon>Bacillati</taxon>
        <taxon>Bacillota</taxon>
        <taxon>Bacilli</taxon>
        <taxon>Lactobacillales</taxon>
        <taxon>Streptococcaceae</taxon>
        <taxon>Streptococcus</taxon>
    </lineage>
</organism>
<proteinExistence type="predicted"/>
<evidence type="ECO:0000313" key="1">
    <source>
        <dbReference type="EMBL" id="EGJ36253.1"/>
    </source>
</evidence>
<name>F3V050_STRSA</name>
<comment type="caution">
    <text evidence="1">The sequence shown here is derived from an EMBL/GenBank/DDBJ whole genome shotgun (WGS) entry which is preliminary data.</text>
</comment>
<accession>F3V050</accession>
<evidence type="ECO:0000313" key="2">
    <source>
        <dbReference type="Proteomes" id="UP000006459"/>
    </source>
</evidence>